<sequence length="396" mass="44896">MGVVPTVAFNQTSRRGGRFYMGSSSASATPPQWQQEMAYVRSQLNALTNLHRMNIGNIPEERTVKRIDGPSNCHGGQSNCLRFSNLRGKSTVMIDGLLIPLSKRFQGGLASLVEESPQTHLSILKYHRPRKITKSILEIVGRYILNNRATNQNPTYTTVQTRLHQTVRITHLTENLTVSVLFRRLATIIPPRPNHKNNTQCWLDGSKVAETGRDSKVRRLNLVRTVEVIHTNCISRGTFIKTKAYGGVIHTNTVMPGGSFILTITMRGPFIQPNNREGHSYKLYAERLQTSMLRGSMIKRALARALRRLRMGKGIWGLGHILLNWARSQIKAKATLSFSQIDSRQGHPLRKDLHLSGYVEVRYDDPEKRMVSEPIEMTQEFLYFDLASPWEQHSDG</sequence>
<dbReference type="PANTHER" id="PTHR10884">
    <property type="entry name" value="NADH DEHYDROGENASE UBIQUINONE IRON-SULFUR PROTEIN 3"/>
    <property type="match status" value="1"/>
</dbReference>
<gene>
    <name evidence="1" type="ORF">RND71_026545</name>
</gene>
<dbReference type="PANTHER" id="PTHR10884:SF14">
    <property type="entry name" value="NADH DEHYDROGENASE [UBIQUINONE] IRON-SULFUR PROTEIN 3, MITOCHONDRIAL"/>
    <property type="match status" value="1"/>
</dbReference>
<evidence type="ECO:0000313" key="1">
    <source>
        <dbReference type="EMBL" id="KAK4354351.1"/>
    </source>
</evidence>
<dbReference type="AlphaFoldDB" id="A0AAE1RNT2"/>
<comment type="caution">
    <text evidence="1">The sequence shown here is derived from an EMBL/GenBank/DDBJ whole genome shotgun (WGS) entry which is preliminary data.</text>
</comment>
<keyword evidence="2" id="KW-1185">Reference proteome</keyword>
<dbReference type="Proteomes" id="UP001291623">
    <property type="component" value="Unassembled WGS sequence"/>
</dbReference>
<protein>
    <submittedName>
        <fullName evidence="1">Uncharacterized protein</fullName>
    </submittedName>
</protein>
<dbReference type="SUPFAM" id="SSF143243">
    <property type="entry name" value="Nqo5-like"/>
    <property type="match status" value="1"/>
</dbReference>
<reference evidence="1" key="1">
    <citation type="submission" date="2023-12" db="EMBL/GenBank/DDBJ databases">
        <title>Genome assembly of Anisodus tanguticus.</title>
        <authorList>
            <person name="Wang Y.-J."/>
        </authorList>
    </citation>
    <scope>NUCLEOTIDE SEQUENCE</scope>
    <source>
        <strain evidence="1">KB-2021</strain>
        <tissue evidence="1">Leaf</tissue>
    </source>
</reference>
<name>A0AAE1RNT2_9SOLA</name>
<accession>A0AAE1RNT2</accession>
<dbReference type="EMBL" id="JAVYJV010000014">
    <property type="protein sequence ID" value="KAK4354351.1"/>
    <property type="molecule type" value="Genomic_DNA"/>
</dbReference>
<evidence type="ECO:0000313" key="2">
    <source>
        <dbReference type="Proteomes" id="UP001291623"/>
    </source>
</evidence>
<organism evidence="1 2">
    <name type="scientific">Anisodus tanguticus</name>
    <dbReference type="NCBI Taxonomy" id="243964"/>
    <lineage>
        <taxon>Eukaryota</taxon>
        <taxon>Viridiplantae</taxon>
        <taxon>Streptophyta</taxon>
        <taxon>Embryophyta</taxon>
        <taxon>Tracheophyta</taxon>
        <taxon>Spermatophyta</taxon>
        <taxon>Magnoliopsida</taxon>
        <taxon>eudicotyledons</taxon>
        <taxon>Gunneridae</taxon>
        <taxon>Pentapetalae</taxon>
        <taxon>asterids</taxon>
        <taxon>lamiids</taxon>
        <taxon>Solanales</taxon>
        <taxon>Solanaceae</taxon>
        <taxon>Solanoideae</taxon>
        <taxon>Hyoscyameae</taxon>
        <taxon>Anisodus</taxon>
    </lineage>
</organism>
<dbReference type="InterPro" id="IPR037232">
    <property type="entry name" value="NADH_quin_OxRdtase_su_C/D-like"/>
</dbReference>
<proteinExistence type="predicted"/>